<reference evidence="1 2" key="1">
    <citation type="submission" date="2017-04" db="EMBL/GenBank/DDBJ databases">
        <authorList>
            <person name="Afonso C.L."/>
            <person name="Miller P.J."/>
            <person name="Scott M.A."/>
            <person name="Spackman E."/>
            <person name="Goraichik I."/>
            <person name="Dimitrov K.M."/>
            <person name="Suarez D.L."/>
            <person name="Swayne D.E."/>
        </authorList>
    </citation>
    <scope>NUCLEOTIDE SEQUENCE [LARGE SCALE GENOMIC DNA]</scope>
    <source>
        <strain evidence="1 2">A2P</strain>
    </source>
</reference>
<dbReference type="Proteomes" id="UP000192936">
    <property type="component" value="Unassembled WGS sequence"/>
</dbReference>
<dbReference type="OrthoDB" id="7306401at2"/>
<name>A0A1X7EFF6_9PROT</name>
<evidence type="ECO:0000313" key="2">
    <source>
        <dbReference type="Proteomes" id="UP000192936"/>
    </source>
</evidence>
<proteinExistence type="predicted"/>
<dbReference type="EMBL" id="FXAK01000002">
    <property type="protein sequence ID" value="SMF33034.1"/>
    <property type="molecule type" value="Genomic_DNA"/>
</dbReference>
<evidence type="ECO:0000313" key="1">
    <source>
        <dbReference type="EMBL" id="SMF33034.1"/>
    </source>
</evidence>
<dbReference type="AlphaFoldDB" id="A0A1X7EFF6"/>
<accession>A0A1X7EFF6</accession>
<gene>
    <name evidence="1" type="ORF">SAMN02982917_1629</name>
</gene>
<protein>
    <submittedName>
        <fullName evidence="1">Uncharacterized protein</fullName>
    </submittedName>
</protein>
<sequence>MTLSRRCAETLIDLVEIKLSCLEITDREDQREKELLQRCVQELNAELRGENGALANFAAPKRRGRRPKHLQFHELHVA</sequence>
<organism evidence="1 2">
    <name type="scientific">Azospirillum oryzae</name>
    <dbReference type="NCBI Taxonomy" id="286727"/>
    <lineage>
        <taxon>Bacteria</taxon>
        <taxon>Pseudomonadati</taxon>
        <taxon>Pseudomonadota</taxon>
        <taxon>Alphaproteobacteria</taxon>
        <taxon>Rhodospirillales</taxon>
        <taxon>Azospirillaceae</taxon>
        <taxon>Azospirillum</taxon>
    </lineage>
</organism>
<dbReference type="RefSeq" id="WP_014188024.1">
    <property type="nucleotide sequence ID" value="NZ_FXAK01000002.1"/>
</dbReference>